<reference evidence="1" key="1">
    <citation type="journal article" date="2012" name="Nature">
        <title>The tomato genome sequence provides insights into fleshy fruit evolution.</title>
        <authorList>
            <consortium name="Tomato Genome Consortium"/>
        </authorList>
    </citation>
    <scope>NUCLEOTIDE SEQUENCE [LARGE SCALE GENOMIC DNA]</scope>
    <source>
        <strain evidence="1">cv. Heinz 1706</strain>
    </source>
</reference>
<proteinExistence type="predicted"/>
<keyword evidence="2" id="KW-1185">Reference proteome</keyword>
<dbReference type="AlphaFoldDB" id="A0A3Q7GQW9"/>
<accession>A0A3Q7GQW9</accession>
<evidence type="ECO:0000313" key="1">
    <source>
        <dbReference type="EnsemblPlants" id="Solyc06g018004.1.1"/>
    </source>
</evidence>
<dbReference type="InParanoid" id="A0A3Q7GQW9"/>
<reference evidence="1" key="2">
    <citation type="submission" date="2019-01" db="UniProtKB">
        <authorList>
            <consortium name="EnsemblPlants"/>
        </authorList>
    </citation>
    <scope>IDENTIFICATION</scope>
    <source>
        <strain evidence="1">cv. Heinz 1706</strain>
    </source>
</reference>
<dbReference type="Proteomes" id="UP000004994">
    <property type="component" value="Chromosome 6"/>
</dbReference>
<dbReference type="Gramene" id="Solyc06g018004.1.1">
    <property type="protein sequence ID" value="Solyc06g018004.1.1"/>
    <property type="gene ID" value="Solyc06g018004.1"/>
</dbReference>
<protein>
    <submittedName>
        <fullName evidence="1">Uncharacterized protein</fullName>
    </submittedName>
</protein>
<sequence length="69" mass="7416">MNSAMLEIRSQRQHRVLHALRSSGCYNCDNLTKGWYPAGESPTTNGGATASKGGASKEIQFVDEGVLDC</sequence>
<evidence type="ECO:0000313" key="2">
    <source>
        <dbReference type="Proteomes" id="UP000004994"/>
    </source>
</evidence>
<dbReference type="EnsemblPlants" id="Solyc06g018004.1.1">
    <property type="protein sequence ID" value="Solyc06g018004.1.1"/>
    <property type="gene ID" value="Solyc06g018004.1"/>
</dbReference>
<name>A0A3Q7GQW9_SOLLC</name>
<organism evidence="1">
    <name type="scientific">Solanum lycopersicum</name>
    <name type="common">Tomato</name>
    <name type="synonym">Lycopersicon esculentum</name>
    <dbReference type="NCBI Taxonomy" id="4081"/>
    <lineage>
        <taxon>Eukaryota</taxon>
        <taxon>Viridiplantae</taxon>
        <taxon>Streptophyta</taxon>
        <taxon>Embryophyta</taxon>
        <taxon>Tracheophyta</taxon>
        <taxon>Spermatophyta</taxon>
        <taxon>Magnoliopsida</taxon>
        <taxon>eudicotyledons</taxon>
        <taxon>Gunneridae</taxon>
        <taxon>Pentapetalae</taxon>
        <taxon>asterids</taxon>
        <taxon>lamiids</taxon>
        <taxon>Solanales</taxon>
        <taxon>Solanaceae</taxon>
        <taxon>Solanoideae</taxon>
        <taxon>Solaneae</taxon>
        <taxon>Solanum</taxon>
        <taxon>Solanum subgen. Lycopersicon</taxon>
    </lineage>
</organism>